<feature type="signal peptide" evidence="1">
    <location>
        <begin position="1"/>
        <end position="29"/>
    </location>
</feature>
<dbReference type="PROSITE" id="PS51257">
    <property type="entry name" value="PROKAR_LIPOPROTEIN"/>
    <property type="match status" value="1"/>
</dbReference>
<feature type="chain" id="PRO_5009313542" evidence="1">
    <location>
        <begin position="30"/>
        <end position="121"/>
    </location>
</feature>
<name>A0A1I7ZJ91_9BILA</name>
<dbReference type="AlphaFoldDB" id="A0A1I7ZJ91"/>
<dbReference type="SUPFAM" id="SSF47862">
    <property type="entry name" value="Saposin"/>
    <property type="match status" value="1"/>
</dbReference>
<evidence type="ECO:0000313" key="2">
    <source>
        <dbReference type="Proteomes" id="UP000095287"/>
    </source>
</evidence>
<dbReference type="InterPro" id="IPR011001">
    <property type="entry name" value="Saposin-like"/>
</dbReference>
<protein>
    <submittedName>
        <fullName evidence="3">Saposin B-type domain-containing protein</fullName>
    </submittedName>
</protein>
<sequence>MPKCTSPLADMKLIFTLLAFFALACFANATALRKHPLASDADIWKTVKCDACKVLDKAILGLENVAEEALKTFLDGECNKVHNSNGKYWCLSFVDDVVGFVEKFGNRLDENELCHNLIKAC</sequence>
<dbReference type="WBParaSite" id="L893_g26845.t1">
    <property type="protein sequence ID" value="L893_g26845.t1"/>
    <property type="gene ID" value="L893_g26845"/>
</dbReference>
<dbReference type="Proteomes" id="UP000095287">
    <property type="component" value="Unplaced"/>
</dbReference>
<proteinExistence type="predicted"/>
<keyword evidence="1" id="KW-0732">Signal</keyword>
<reference evidence="3" key="1">
    <citation type="submission" date="2016-11" db="UniProtKB">
        <authorList>
            <consortium name="WormBaseParasite"/>
        </authorList>
    </citation>
    <scope>IDENTIFICATION</scope>
</reference>
<organism evidence="2 3">
    <name type="scientific">Steinernema glaseri</name>
    <dbReference type="NCBI Taxonomy" id="37863"/>
    <lineage>
        <taxon>Eukaryota</taxon>
        <taxon>Metazoa</taxon>
        <taxon>Ecdysozoa</taxon>
        <taxon>Nematoda</taxon>
        <taxon>Chromadorea</taxon>
        <taxon>Rhabditida</taxon>
        <taxon>Tylenchina</taxon>
        <taxon>Panagrolaimomorpha</taxon>
        <taxon>Strongyloidoidea</taxon>
        <taxon>Steinernematidae</taxon>
        <taxon>Steinernema</taxon>
    </lineage>
</organism>
<evidence type="ECO:0000313" key="3">
    <source>
        <dbReference type="WBParaSite" id="L893_g26845.t1"/>
    </source>
</evidence>
<accession>A0A1I7ZJ91</accession>
<evidence type="ECO:0000256" key="1">
    <source>
        <dbReference type="SAM" id="SignalP"/>
    </source>
</evidence>
<keyword evidence="2" id="KW-1185">Reference proteome</keyword>